<reference evidence="13 14" key="1">
    <citation type="submission" date="2019-06" db="EMBL/GenBank/DDBJ databases">
        <title>A chromosomal-level reference genome of Carpinus fangiana (Coryloideae, Betulaceae).</title>
        <authorList>
            <person name="Yang X."/>
            <person name="Wang Z."/>
            <person name="Zhang L."/>
            <person name="Hao G."/>
            <person name="Liu J."/>
            <person name="Yang Y."/>
        </authorList>
    </citation>
    <scope>NUCLEOTIDE SEQUENCE [LARGE SCALE GENOMIC DNA]</scope>
    <source>
        <strain evidence="13">Cfa_2016G</strain>
        <tissue evidence="13">Leaf</tissue>
    </source>
</reference>
<dbReference type="SUPFAM" id="SSF50129">
    <property type="entry name" value="GroES-like"/>
    <property type="match status" value="1"/>
</dbReference>
<keyword evidence="6 11" id="KW-0862">Zinc</keyword>
<evidence type="ECO:0000256" key="1">
    <source>
        <dbReference type="ARBA" id="ARBA00001947"/>
    </source>
</evidence>
<dbReference type="InterPro" id="IPR036291">
    <property type="entry name" value="NAD(P)-bd_dom_sf"/>
</dbReference>
<evidence type="ECO:0000256" key="11">
    <source>
        <dbReference type="RuleBase" id="RU361277"/>
    </source>
</evidence>
<dbReference type="GO" id="GO:0008270">
    <property type="term" value="F:zinc ion binding"/>
    <property type="evidence" value="ECO:0007669"/>
    <property type="project" value="InterPro"/>
</dbReference>
<dbReference type="AlphaFoldDB" id="A0A5N6L4E8"/>
<organism evidence="13 14">
    <name type="scientific">Carpinus fangiana</name>
    <dbReference type="NCBI Taxonomy" id="176857"/>
    <lineage>
        <taxon>Eukaryota</taxon>
        <taxon>Viridiplantae</taxon>
        <taxon>Streptophyta</taxon>
        <taxon>Embryophyta</taxon>
        <taxon>Tracheophyta</taxon>
        <taxon>Spermatophyta</taxon>
        <taxon>Magnoliopsida</taxon>
        <taxon>eudicotyledons</taxon>
        <taxon>Gunneridae</taxon>
        <taxon>Pentapetalae</taxon>
        <taxon>rosids</taxon>
        <taxon>fabids</taxon>
        <taxon>Fagales</taxon>
        <taxon>Betulaceae</taxon>
        <taxon>Carpinus</taxon>
    </lineage>
</organism>
<dbReference type="SMART" id="SM00829">
    <property type="entry name" value="PKS_ER"/>
    <property type="match status" value="1"/>
</dbReference>
<gene>
    <name evidence="13" type="ORF">FH972_026574</name>
</gene>
<evidence type="ECO:0000256" key="5">
    <source>
        <dbReference type="ARBA" id="ARBA00022723"/>
    </source>
</evidence>
<evidence type="ECO:0000256" key="4">
    <source>
        <dbReference type="ARBA" id="ARBA00022553"/>
    </source>
</evidence>
<comment type="subunit">
    <text evidence="3">Homodimer.</text>
</comment>
<evidence type="ECO:0000256" key="9">
    <source>
        <dbReference type="ARBA" id="ARBA00024074"/>
    </source>
</evidence>
<evidence type="ECO:0000259" key="12">
    <source>
        <dbReference type="SMART" id="SM00829"/>
    </source>
</evidence>
<comment type="caution">
    <text evidence="13">The sequence shown here is derived from an EMBL/GenBank/DDBJ whole genome shotgun (WGS) entry which is preliminary data.</text>
</comment>
<evidence type="ECO:0000256" key="6">
    <source>
        <dbReference type="ARBA" id="ARBA00022833"/>
    </source>
</evidence>
<dbReference type="InterPro" id="IPR047109">
    <property type="entry name" value="CAD-like"/>
</dbReference>
<dbReference type="Pfam" id="PF08240">
    <property type="entry name" value="ADH_N"/>
    <property type="match status" value="1"/>
</dbReference>
<evidence type="ECO:0000256" key="2">
    <source>
        <dbReference type="ARBA" id="ARBA00008072"/>
    </source>
</evidence>
<evidence type="ECO:0000256" key="8">
    <source>
        <dbReference type="ARBA" id="ARBA00023002"/>
    </source>
</evidence>
<feature type="domain" description="Enoyl reductase (ER)" evidence="12">
    <location>
        <begin position="24"/>
        <end position="350"/>
    </location>
</feature>
<keyword evidence="8" id="KW-0560">Oxidoreductase</keyword>
<keyword evidence="4" id="KW-0597">Phosphoprotein</keyword>
<keyword evidence="14" id="KW-1185">Reference proteome</keyword>
<dbReference type="OrthoDB" id="1879366at2759"/>
<dbReference type="Proteomes" id="UP000327013">
    <property type="component" value="Unassembled WGS sequence"/>
</dbReference>
<proteinExistence type="inferred from homology"/>
<dbReference type="GO" id="GO:0006066">
    <property type="term" value="P:alcohol metabolic process"/>
    <property type="evidence" value="ECO:0007669"/>
    <property type="project" value="UniProtKB-ARBA"/>
</dbReference>
<sequence>MGYPDTAEGFLIHDQKKWTEFKRGEFKLKTFEDHDIDIAVDACGVCGSDVHTITGGWGEAPLPICVGHEIIGRAIKVGKSVTTVKVGDRVGVGAQIGADLTCKLCKEDQENYCPNMVDTYGAPYPDGIISQGGYSSHVRAHEYFTFAIPDGLDTVNAAPMLCAGITVYSPLVRLGCGPGKKVAIVGIGGLGHYAVLFAKALGAEVYVISHSPHKKDDAIKMEAKEFICSGDKNWSEKYKFTFDFILNCADATDRFNLEDYFSTMRIGGRFHCVGLPDAALPEMKTNLFVPGQYYMGASHIGNRPEMLAMLKLAADKNIKGWVEPIDISEVGCAEAVEKVYNNKMRYRFTLTNFDKVFGERA</sequence>
<evidence type="ECO:0000256" key="10">
    <source>
        <dbReference type="ARBA" id="ARBA00050997"/>
    </source>
</evidence>
<dbReference type="EMBL" id="VIBQ01000100">
    <property type="protein sequence ID" value="KAB8760582.1"/>
    <property type="molecule type" value="Genomic_DNA"/>
</dbReference>
<evidence type="ECO:0000256" key="3">
    <source>
        <dbReference type="ARBA" id="ARBA00011738"/>
    </source>
</evidence>
<evidence type="ECO:0000313" key="14">
    <source>
        <dbReference type="Proteomes" id="UP000327013"/>
    </source>
</evidence>
<protein>
    <recommendedName>
        <fullName evidence="9">alcohol dehydrogenase (NADP(+))</fullName>
        <ecNumber evidence="9">1.1.1.2</ecNumber>
    </recommendedName>
</protein>
<dbReference type="InterPro" id="IPR013154">
    <property type="entry name" value="ADH-like_N"/>
</dbReference>
<accession>A0A5N6L4E8</accession>
<name>A0A5N6L4E8_9ROSI</name>
<dbReference type="InterPro" id="IPR011032">
    <property type="entry name" value="GroES-like_sf"/>
</dbReference>
<comment type="catalytic activity">
    <reaction evidence="10">
        <text>a primary alcohol + NADP(+) = an aldehyde + NADPH + H(+)</text>
        <dbReference type="Rhea" id="RHEA:15937"/>
        <dbReference type="ChEBI" id="CHEBI:15378"/>
        <dbReference type="ChEBI" id="CHEBI:15734"/>
        <dbReference type="ChEBI" id="CHEBI:17478"/>
        <dbReference type="ChEBI" id="CHEBI:57783"/>
        <dbReference type="ChEBI" id="CHEBI:58349"/>
        <dbReference type="EC" id="1.1.1.2"/>
    </reaction>
    <physiologicalReaction direction="left-to-right" evidence="10">
        <dbReference type="Rhea" id="RHEA:15938"/>
    </physiologicalReaction>
    <physiologicalReaction direction="right-to-left" evidence="10">
        <dbReference type="Rhea" id="RHEA:15939"/>
    </physiologicalReaction>
</comment>
<dbReference type="GO" id="GO:0008106">
    <property type="term" value="F:alcohol dehydrogenase (NADP+) activity"/>
    <property type="evidence" value="ECO:0007669"/>
    <property type="project" value="UniProtKB-EC"/>
</dbReference>
<dbReference type="PANTHER" id="PTHR42683">
    <property type="entry name" value="ALDEHYDE REDUCTASE"/>
    <property type="match status" value="1"/>
</dbReference>
<keyword evidence="5 11" id="KW-0479">Metal-binding</keyword>
<dbReference type="EC" id="1.1.1.2" evidence="9"/>
<dbReference type="CDD" id="cd05283">
    <property type="entry name" value="CAD1"/>
    <property type="match status" value="1"/>
</dbReference>
<dbReference type="GO" id="GO:0009809">
    <property type="term" value="P:lignin biosynthetic process"/>
    <property type="evidence" value="ECO:0007669"/>
    <property type="project" value="UniProtKB-ARBA"/>
</dbReference>
<dbReference type="PROSITE" id="PS00059">
    <property type="entry name" value="ADH_ZINC"/>
    <property type="match status" value="1"/>
</dbReference>
<evidence type="ECO:0000256" key="7">
    <source>
        <dbReference type="ARBA" id="ARBA00022857"/>
    </source>
</evidence>
<dbReference type="Pfam" id="PF00107">
    <property type="entry name" value="ADH_zinc_N"/>
    <property type="match status" value="1"/>
</dbReference>
<dbReference type="FunFam" id="3.40.50.720:FF:000158">
    <property type="entry name" value="Zinc-binding alcohol dehydrogenase"/>
    <property type="match status" value="1"/>
</dbReference>
<dbReference type="InterPro" id="IPR013149">
    <property type="entry name" value="ADH-like_C"/>
</dbReference>
<keyword evidence="7" id="KW-0521">NADP</keyword>
<dbReference type="InterPro" id="IPR020843">
    <property type="entry name" value="ER"/>
</dbReference>
<dbReference type="Gene3D" id="3.40.50.720">
    <property type="entry name" value="NAD(P)-binding Rossmann-like Domain"/>
    <property type="match status" value="1"/>
</dbReference>
<dbReference type="SUPFAM" id="SSF51735">
    <property type="entry name" value="NAD(P)-binding Rossmann-fold domains"/>
    <property type="match status" value="1"/>
</dbReference>
<evidence type="ECO:0000313" key="13">
    <source>
        <dbReference type="EMBL" id="KAB8760582.1"/>
    </source>
</evidence>
<dbReference type="Gene3D" id="3.90.180.10">
    <property type="entry name" value="Medium-chain alcohol dehydrogenases, catalytic domain"/>
    <property type="match status" value="1"/>
</dbReference>
<comment type="similarity">
    <text evidence="2 11">Belongs to the zinc-containing alcohol dehydrogenase family.</text>
</comment>
<comment type="cofactor">
    <cofactor evidence="1 11">
        <name>Zn(2+)</name>
        <dbReference type="ChEBI" id="CHEBI:29105"/>
    </cofactor>
</comment>
<dbReference type="InterPro" id="IPR002328">
    <property type="entry name" value="ADH_Zn_CS"/>
</dbReference>